<evidence type="ECO:0000256" key="1">
    <source>
        <dbReference type="ARBA" id="ARBA00005028"/>
    </source>
</evidence>
<sequence length="389" mass="42620">MLRLRACAALILLAGLPALATASAPYVDVKPAGYQSVIDGKQTDLYTLKNKQGMVVKISNYGGKIVELLVPDRNGNLGDVVMGFDTIEDGNRYNPSTGAIIGRYANRIAKGQFTMDGKLYQLSINNGPNHLHGGKKGSRFRVFDAKQLDDHTLQINYVFKDGEEGYPGNCSLKVVYTLTDDNALKIRYDSVTDRKTIVNFSNHAGFNLSGDPSNSIVNHVVTIDADTFTPVVKLIPTGERRSVKGTPFDFTKPTRIADLIYTQDDQLKQGQQLANPPAEGGYDHNWFLNKRPGELGLAARVYEPTSGRVLEIYTTEPAIHFYSGNALPGTDVGKGGRIYGFRSFFTMLAEHPDDSPNEPNWPTTVLNPGERFTATTIYKFSTAKSAGTP</sequence>
<feature type="binding site" evidence="7">
    <location>
        <begin position="106"/>
        <end position="107"/>
    </location>
    <ligand>
        <name>beta-D-galactose</name>
        <dbReference type="ChEBI" id="CHEBI:27667"/>
    </ligand>
</feature>
<evidence type="ECO:0000256" key="5">
    <source>
        <dbReference type="PIRNR" id="PIRNR005096"/>
    </source>
</evidence>
<accession>A0A1H1KGC7</accession>
<comment type="similarity">
    <text evidence="2 5">Belongs to the aldose epimerase family.</text>
</comment>
<dbReference type="PIRSF" id="PIRSF005096">
    <property type="entry name" value="GALM"/>
    <property type="match status" value="1"/>
</dbReference>
<dbReference type="EC" id="5.1.3.3" evidence="5"/>
<dbReference type="InterPro" id="IPR011013">
    <property type="entry name" value="Gal_mutarotase_sf_dom"/>
</dbReference>
<reference evidence="10" key="1">
    <citation type="submission" date="2016-10" db="EMBL/GenBank/DDBJ databases">
        <authorList>
            <person name="Varghese N."/>
            <person name="Submissions S."/>
        </authorList>
    </citation>
    <scope>NUCLEOTIDE SEQUENCE [LARGE SCALE GENOMIC DNA]</scope>
    <source>
        <strain evidence="10">DUS833</strain>
    </source>
</reference>
<dbReference type="Gene3D" id="2.70.98.10">
    <property type="match status" value="1"/>
</dbReference>
<feature type="binding site" evidence="6">
    <location>
        <position position="283"/>
    </location>
    <ligand>
        <name>beta-D-galactose</name>
        <dbReference type="ChEBI" id="CHEBI:27667"/>
    </ligand>
</feature>
<dbReference type="GO" id="GO:0004034">
    <property type="term" value="F:aldose 1-epimerase activity"/>
    <property type="evidence" value="ECO:0007669"/>
    <property type="project" value="UniProtKB-EC"/>
</dbReference>
<dbReference type="GO" id="GO:0005737">
    <property type="term" value="C:cytoplasm"/>
    <property type="evidence" value="ECO:0007669"/>
    <property type="project" value="TreeGrafter"/>
</dbReference>
<dbReference type="Pfam" id="PF01263">
    <property type="entry name" value="Aldose_epim"/>
    <property type="match status" value="1"/>
</dbReference>
<comment type="catalytic activity">
    <reaction evidence="5">
        <text>alpha-D-glucose = beta-D-glucose</text>
        <dbReference type="Rhea" id="RHEA:10264"/>
        <dbReference type="ChEBI" id="CHEBI:15903"/>
        <dbReference type="ChEBI" id="CHEBI:17925"/>
        <dbReference type="EC" id="5.1.3.3"/>
    </reaction>
</comment>
<proteinExistence type="inferred from homology"/>
<keyword evidence="10" id="KW-1185">Reference proteome</keyword>
<comment type="pathway">
    <text evidence="1 5">Carbohydrate metabolism; hexose metabolism.</text>
</comment>
<dbReference type="GO" id="GO:0006006">
    <property type="term" value="P:glucose metabolic process"/>
    <property type="evidence" value="ECO:0007669"/>
    <property type="project" value="TreeGrafter"/>
</dbReference>
<evidence type="ECO:0000256" key="4">
    <source>
        <dbReference type="ARBA" id="ARBA00023277"/>
    </source>
</evidence>
<evidence type="ECO:0000256" key="8">
    <source>
        <dbReference type="SAM" id="SignalP"/>
    </source>
</evidence>
<name>A0A1H1KGC7_9BURK</name>
<dbReference type="PANTHER" id="PTHR10091:SF0">
    <property type="entry name" value="GALACTOSE MUTAROTASE"/>
    <property type="match status" value="1"/>
</dbReference>
<dbReference type="InterPro" id="IPR047215">
    <property type="entry name" value="Galactose_mutarotase-like"/>
</dbReference>
<evidence type="ECO:0000256" key="3">
    <source>
        <dbReference type="ARBA" id="ARBA00023235"/>
    </source>
</evidence>
<dbReference type="PANTHER" id="PTHR10091">
    <property type="entry name" value="ALDOSE-1-EPIMERASE"/>
    <property type="match status" value="1"/>
</dbReference>
<dbReference type="Proteomes" id="UP000199365">
    <property type="component" value="Unassembled WGS sequence"/>
</dbReference>
<evidence type="ECO:0000256" key="2">
    <source>
        <dbReference type="ARBA" id="ARBA00006206"/>
    </source>
</evidence>
<dbReference type="EMBL" id="FNKX01000004">
    <property type="protein sequence ID" value="SDR61030.1"/>
    <property type="molecule type" value="Genomic_DNA"/>
</dbReference>
<feature type="chain" id="PRO_5011787951" description="Aldose 1-epimerase" evidence="8">
    <location>
        <begin position="21"/>
        <end position="389"/>
    </location>
</feature>
<dbReference type="RefSeq" id="WP_167368823.1">
    <property type="nucleotide sequence ID" value="NZ_FNKX01000004.1"/>
</dbReference>
<dbReference type="SUPFAM" id="SSF74650">
    <property type="entry name" value="Galactose mutarotase-like"/>
    <property type="match status" value="1"/>
</dbReference>
<dbReference type="UniPathway" id="UPA00242"/>
<dbReference type="InterPro" id="IPR014718">
    <property type="entry name" value="GH-type_carb-bd"/>
</dbReference>
<dbReference type="STRING" id="157910.SAMN05445850_7510"/>
<dbReference type="GO" id="GO:0033499">
    <property type="term" value="P:galactose catabolic process via UDP-galactose, Leloir pathway"/>
    <property type="evidence" value="ECO:0007669"/>
    <property type="project" value="TreeGrafter"/>
</dbReference>
<keyword evidence="3 5" id="KW-0413">Isomerase</keyword>
<gene>
    <name evidence="9" type="ORF">SAMN05445850_7510</name>
</gene>
<keyword evidence="4 5" id="KW-0119">Carbohydrate metabolism</keyword>
<organism evidence="9 10">
    <name type="scientific">Paraburkholderia tuberum</name>
    <dbReference type="NCBI Taxonomy" id="157910"/>
    <lineage>
        <taxon>Bacteria</taxon>
        <taxon>Pseudomonadati</taxon>
        <taxon>Pseudomonadota</taxon>
        <taxon>Betaproteobacteria</taxon>
        <taxon>Burkholderiales</taxon>
        <taxon>Burkholderiaceae</taxon>
        <taxon>Paraburkholderia</taxon>
    </lineage>
</organism>
<keyword evidence="8" id="KW-0732">Signal</keyword>
<protein>
    <recommendedName>
        <fullName evidence="5">Aldose 1-epimerase</fullName>
        <ecNumber evidence="5">5.1.3.3</ecNumber>
    </recommendedName>
</protein>
<evidence type="ECO:0000313" key="10">
    <source>
        <dbReference type="Proteomes" id="UP000199365"/>
    </source>
</evidence>
<dbReference type="GO" id="GO:0030246">
    <property type="term" value="F:carbohydrate binding"/>
    <property type="evidence" value="ECO:0007669"/>
    <property type="project" value="InterPro"/>
</dbReference>
<dbReference type="InterPro" id="IPR008183">
    <property type="entry name" value="Aldose_1/G6P_1-epimerase"/>
</dbReference>
<feature type="signal peptide" evidence="8">
    <location>
        <begin position="1"/>
        <end position="20"/>
    </location>
</feature>
<dbReference type="AlphaFoldDB" id="A0A1H1KGC7"/>
<dbReference type="NCBIfam" id="NF008277">
    <property type="entry name" value="PRK11055.1"/>
    <property type="match status" value="1"/>
</dbReference>
<evidence type="ECO:0000256" key="7">
    <source>
        <dbReference type="PIRSR" id="PIRSR005096-3"/>
    </source>
</evidence>
<evidence type="ECO:0000313" key="9">
    <source>
        <dbReference type="EMBL" id="SDR61030.1"/>
    </source>
</evidence>
<evidence type="ECO:0000256" key="6">
    <source>
        <dbReference type="PIRSR" id="PIRSR005096-2"/>
    </source>
</evidence>
<dbReference type="CDD" id="cd09019">
    <property type="entry name" value="galactose_mutarotase_like"/>
    <property type="match status" value="1"/>
</dbReference>
<dbReference type="InterPro" id="IPR015443">
    <property type="entry name" value="Aldose_1-epimerase"/>
</dbReference>